<evidence type="ECO:0000313" key="2">
    <source>
        <dbReference type="Proteomes" id="UP000643165"/>
    </source>
</evidence>
<gene>
    <name evidence="1" type="ORF">Vlu01_52940</name>
</gene>
<accession>A0ABQ4J3C3</accession>
<sequence length="73" mass="8013">MGVCHDDQPHPVRVTLRGRDARVHGGRRCLAARDRAVEHGIVRVLPDGSWTPKAAFHALADYGRTRARATTSS</sequence>
<keyword evidence="2" id="KW-1185">Reference proteome</keyword>
<evidence type="ECO:0000313" key="1">
    <source>
        <dbReference type="EMBL" id="GIJ24670.1"/>
    </source>
</evidence>
<dbReference type="Proteomes" id="UP000643165">
    <property type="component" value="Unassembled WGS sequence"/>
</dbReference>
<proteinExistence type="predicted"/>
<name>A0ABQ4J3C3_9ACTN</name>
<dbReference type="EMBL" id="BOPB01000037">
    <property type="protein sequence ID" value="GIJ24670.1"/>
    <property type="molecule type" value="Genomic_DNA"/>
</dbReference>
<reference evidence="1 2" key="1">
    <citation type="submission" date="2021-01" db="EMBL/GenBank/DDBJ databases">
        <title>Whole genome shotgun sequence of Verrucosispora lutea NBRC 106530.</title>
        <authorList>
            <person name="Komaki H."/>
            <person name="Tamura T."/>
        </authorList>
    </citation>
    <scope>NUCLEOTIDE SEQUENCE [LARGE SCALE GENOMIC DNA]</scope>
    <source>
        <strain evidence="1 2">NBRC 106530</strain>
    </source>
</reference>
<protein>
    <submittedName>
        <fullName evidence="1">Uncharacterized protein</fullName>
    </submittedName>
</protein>
<organism evidence="1 2">
    <name type="scientific">Micromonospora lutea</name>
    <dbReference type="NCBI Taxonomy" id="419825"/>
    <lineage>
        <taxon>Bacteria</taxon>
        <taxon>Bacillati</taxon>
        <taxon>Actinomycetota</taxon>
        <taxon>Actinomycetes</taxon>
        <taxon>Micromonosporales</taxon>
        <taxon>Micromonosporaceae</taxon>
        <taxon>Micromonospora</taxon>
    </lineage>
</organism>
<comment type="caution">
    <text evidence="1">The sequence shown here is derived from an EMBL/GenBank/DDBJ whole genome shotgun (WGS) entry which is preliminary data.</text>
</comment>